<gene>
    <name evidence="1" type="ORF">SI8410_17021090</name>
</gene>
<sequence length="28" mass="3360">MKYIDGNLFLSRFVLKLVSRIIDPWPHT</sequence>
<proteinExistence type="predicted"/>
<evidence type="ECO:0000313" key="2">
    <source>
        <dbReference type="Proteomes" id="UP000663760"/>
    </source>
</evidence>
<dbReference type="EMBL" id="LR746280">
    <property type="protein sequence ID" value="CAA7410412.1"/>
    <property type="molecule type" value="Genomic_DNA"/>
</dbReference>
<protein>
    <submittedName>
        <fullName evidence="1">Uncharacterized protein</fullName>
    </submittedName>
</protein>
<dbReference type="AlphaFoldDB" id="A0A7I8LKL3"/>
<name>A0A7I8LKL3_SPIIN</name>
<evidence type="ECO:0000313" key="1">
    <source>
        <dbReference type="EMBL" id="CAA7410412.1"/>
    </source>
</evidence>
<reference evidence="1" key="1">
    <citation type="submission" date="2020-02" db="EMBL/GenBank/DDBJ databases">
        <authorList>
            <person name="Scholz U."/>
            <person name="Mascher M."/>
            <person name="Fiebig A."/>
        </authorList>
    </citation>
    <scope>NUCLEOTIDE SEQUENCE</scope>
</reference>
<organism evidence="1 2">
    <name type="scientific">Spirodela intermedia</name>
    <name type="common">Intermediate duckweed</name>
    <dbReference type="NCBI Taxonomy" id="51605"/>
    <lineage>
        <taxon>Eukaryota</taxon>
        <taxon>Viridiplantae</taxon>
        <taxon>Streptophyta</taxon>
        <taxon>Embryophyta</taxon>
        <taxon>Tracheophyta</taxon>
        <taxon>Spermatophyta</taxon>
        <taxon>Magnoliopsida</taxon>
        <taxon>Liliopsida</taxon>
        <taxon>Araceae</taxon>
        <taxon>Lemnoideae</taxon>
        <taxon>Spirodela</taxon>
    </lineage>
</organism>
<keyword evidence="2" id="KW-1185">Reference proteome</keyword>
<dbReference type="Proteomes" id="UP000663760">
    <property type="component" value="Chromosome 17"/>
</dbReference>
<accession>A0A7I8LKL3</accession>